<reference evidence="1" key="2">
    <citation type="journal article" date="2020" name="Nat. Commun.">
        <title>Large-scale genome sequencing of mycorrhizal fungi provides insights into the early evolution of symbiotic traits.</title>
        <authorList>
            <person name="Miyauchi S."/>
            <person name="Kiss E."/>
            <person name="Kuo A."/>
            <person name="Drula E."/>
            <person name="Kohler A."/>
            <person name="Sanchez-Garcia M."/>
            <person name="Morin E."/>
            <person name="Andreopoulos B."/>
            <person name="Barry K.W."/>
            <person name="Bonito G."/>
            <person name="Buee M."/>
            <person name="Carver A."/>
            <person name="Chen C."/>
            <person name="Cichocki N."/>
            <person name="Clum A."/>
            <person name="Culley D."/>
            <person name="Crous P.W."/>
            <person name="Fauchery L."/>
            <person name="Girlanda M."/>
            <person name="Hayes R.D."/>
            <person name="Keri Z."/>
            <person name="LaButti K."/>
            <person name="Lipzen A."/>
            <person name="Lombard V."/>
            <person name="Magnuson J."/>
            <person name="Maillard F."/>
            <person name="Murat C."/>
            <person name="Nolan M."/>
            <person name="Ohm R.A."/>
            <person name="Pangilinan J."/>
            <person name="Pereira M.F."/>
            <person name="Perotto S."/>
            <person name="Peter M."/>
            <person name="Pfister S."/>
            <person name="Riley R."/>
            <person name="Sitrit Y."/>
            <person name="Stielow J.B."/>
            <person name="Szollosi G."/>
            <person name="Zifcakova L."/>
            <person name="Stursova M."/>
            <person name="Spatafora J.W."/>
            <person name="Tedersoo L."/>
            <person name="Vaario L.M."/>
            <person name="Yamada A."/>
            <person name="Yan M."/>
            <person name="Wang P."/>
            <person name="Xu J."/>
            <person name="Bruns T."/>
            <person name="Baldrian P."/>
            <person name="Vilgalys R."/>
            <person name="Dunand C."/>
            <person name="Henrissat B."/>
            <person name="Grigoriev I.V."/>
            <person name="Hibbett D."/>
            <person name="Nagy L.G."/>
            <person name="Martin F.M."/>
        </authorList>
    </citation>
    <scope>NUCLEOTIDE SEQUENCE</scope>
    <source>
        <strain evidence="1">Prilba</strain>
    </source>
</reference>
<protein>
    <submittedName>
        <fullName evidence="1">Uncharacterized protein</fullName>
    </submittedName>
</protein>
<sequence length="125" mass="14495">MTTRRYIPEIAYALAFSSISVHLLWQRRAAETDRRHYSARLSILGELAGRLRAGEVTDAEVARLRRLVETVGEDTHAGESIGWRDVVFGRKESGLEREEKEELERRELERVQSEFQRADDIPQRS</sequence>
<comment type="caution">
    <text evidence="1">The sequence shown here is derived from an EMBL/GenBank/DDBJ whole genome shotgun (WGS) entry which is preliminary data.</text>
</comment>
<name>A0A9P5N144_9AGAM</name>
<evidence type="ECO:0000313" key="1">
    <source>
        <dbReference type="EMBL" id="KAF8483644.1"/>
    </source>
</evidence>
<proteinExistence type="predicted"/>
<gene>
    <name evidence="1" type="ORF">DFH94DRAFT_723182</name>
</gene>
<organism evidence="1 2">
    <name type="scientific">Russula ochroleuca</name>
    <dbReference type="NCBI Taxonomy" id="152965"/>
    <lineage>
        <taxon>Eukaryota</taxon>
        <taxon>Fungi</taxon>
        <taxon>Dikarya</taxon>
        <taxon>Basidiomycota</taxon>
        <taxon>Agaricomycotina</taxon>
        <taxon>Agaricomycetes</taxon>
        <taxon>Russulales</taxon>
        <taxon>Russulaceae</taxon>
        <taxon>Russula</taxon>
    </lineage>
</organism>
<evidence type="ECO:0000313" key="2">
    <source>
        <dbReference type="Proteomes" id="UP000759537"/>
    </source>
</evidence>
<dbReference type="OrthoDB" id="2596179at2759"/>
<dbReference type="AlphaFoldDB" id="A0A9P5N144"/>
<accession>A0A9P5N144</accession>
<keyword evidence="2" id="KW-1185">Reference proteome</keyword>
<dbReference type="Proteomes" id="UP000759537">
    <property type="component" value="Unassembled WGS sequence"/>
</dbReference>
<dbReference type="EMBL" id="WHVB01000004">
    <property type="protein sequence ID" value="KAF8483644.1"/>
    <property type="molecule type" value="Genomic_DNA"/>
</dbReference>
<reference evidence="1" key="1">
    <citation type="submission" date="2019-10" db="EMBL/GenBank/DDBJ databases">
        <authorList>
            <consortium name="DOE Joint Genome Institute"/>
            <person name="Kuo A."/>
            <person name="Miyauchi S."/>
            <person name="Kiss E."/>
            <person name="Drula E."/>
            <person name="Kohler A."/>
            <person name="Sanchez-Garcia M."/>
            <person name="Andreopoulos B."/>
            <person name="Barry K.W."/>
            <person name="Bonito G."/>
            <person name="Buee M."/>
            <person name="Carver A."/>
            <person name="Chen C."/>
            <person name="Cichocki N."/>
            <person name="Clum A."/>
            <person name="Culley D."/>
            <person name="Crous P.W."/>
            <person name="Fauchery L."/>
            <person name="Girlanda M."/>
            <person name="Hayes R."/>
            <person name="Keri Z."/>
            <person name="LaButti K."/>
            <person name="Lipzen A."/>
            <person name="Lombard V."/>
            <person name="Magnuson J."/>
            <person name="Maillard F."/>
            <person name="Morin E."/>
            <person name="Murat C."/>
            <person name="Nolan M."/>
            <person name="Ohm R."/>
            <person name="Pangilinan J."/>
            <person name="Pereira M."/>
            <person name="Perotto S."/>
            <person name="Peter M."/>
            <person name="Riley R."/>
            <person name="Sitrit Y."/>
            <person name="Stielow B."/>
            <person name="Szollosi G."/>
            <person name="Zifcakova L."/>
            <person name="Stursova M."/>
            <person name="Spatafora J.W."/>
            <person name="Tedersoo L."/>
            <person name="Vaario L.-M."/>
            <person name="Yamada A."/>
            <person name="Yan M."/>
            <person name="Wang P."/>
            <person name="Xu J."/>
            <person name="Bruns T."/>
            <person name="Baldrian P."/>
            <person name="Vilgalys R."/>
            <person name="Henrissat B."/>
            <person name="Grigoriev I.V."/>
            <person name="Hibbett D."/>
            <person name="Nagy L.G."/>
            <person name="Martin F.M."/>
        </authorList>
    </citation>
    <scope>NUCLEOTIDE SEQUENCE</scope>
    <source>
        <strain evidence="1">Prilba</strain>
    </source>
</reference>